<name>A0A3N4L1B0_9PEZI</name>
<evidence type="ECO:0000313" key="4">
    <source>
        <dbReference type="Proteomes" id="UP000277580"/>
    </source>
</evidence>
<dbReference type="InterPro" id="IPR039876">
    <property type="entry name" value="HAP28"/>
</dbReference>
<dbReference type="Pfam" id="PF10252">
    <property type="entry name" value="PP28"/>
    <property type="match status" value="1"/>
</dbReference>
<feature type="compositionally biased region" description="Low complexity" evidence="1">
    <location>
        <begin position="201"/>
        <end position="211"/>
    </location>
</feature>
<dbReference type="InParanoid" id="A0A3N4L1B0"/>
<dbReference type="InterPro" id="IPR019380">
    <property type="entry name" value="Casein_kinase_sb_PP28"/>
</dbReference>
<keyword evidence="4" id="KW-1185">Reference proteome</keyword>
<sequence>MAPGAPRGKRKVVRGRGRDFSRNLQPLDREEGSGEIEGMWADPRDPKPAVESSSEEEESDDDDDDEPVNKAEMTREERKAADKARKAAALARKAASVPEPGDLPSGSEDEDDEPTPVVKKKATIAVANPNAAGVVDSALNRKEREAVEAAAAKERYWKLQEQGKTDQARADMARLAIIRQEREEKARQRKAELEERKAAAEAKASSSGRRK</sequence>
<feature type="compositionally biased region" description="Basic and acidic residues" evidence="1">
    <location>
        <begin position="16"/>
        <end position="32"/>
    </location>
</feature>
<evidence type="ECO:0000256" key="1">
    <source>
        <dbReference type="SAM" id="MobiDB-lite"/>
    </source>
</evidence>
<feature type="domain" description="Casein kinase substrate phosphoprotein PP28" evidence="2">
    <location>
        <begin position="120"/>
        <end position="194"/>
    </location>
</feature>
<evidence type="ECO:0000259" key="2">
    <source>
        <dbReference type="Pfam" id="PF10252"/>
    </source>
</evidence>
<dbReference type="AlphaFoldDB" id="A0A3N4L1B0"/>
<gene>
    <name evidence="3" type="ORF">P167DRAFT_533481</name>
</gene>
<feature type="region of interest" description="Disordered" evidence="1">
    <location>
        <begin position="184"/>
        <end position="211"/>
    </location>
</feature>
<organism evidence="3 4">
    <name type="scientific">Morchella conica CCBAS932</name>
    <dbReference type="NCBI Taxonomy" id="1392247"/>
    <lineage>
        <taxon>Eukaryota</taxon>
        <taxon>Fungi</taxon>
        <taxon>Dikarya</taxon>
        <taxon>Ascomycota</taxon>
        <taxon>Pezizomycotina</taxon>
        <taxon>Pezizomycetes</taxon>
        <taxon>Pezizales</taxon>
        <taxon>Morchellaceae</taxon>
        <taxon>Morchella</taxon>
    </lineage>
</organism>
<dbReference type="EMBL" id="ML119114">
    <property type="protein sequence ID" value="RPB15292.1"/>
    <property type="molecule type" value="Genomic_DNA"/>
</dbReference>
<feature type="compositionally biased region" description="Basic and acidic residues" evidence="1">
    <location>
        <begin position="67"/>
        <end position="85"/>
    </location>
</feature>
<feature type="region of interest" description="Disordered" evidence="1">
    <location>
        <begin position="1"/>
        <end position="121"/>
    </location>
</feature>
<accession>A0A3N4L1B0</accession>
<dbReference type="PANTHER" id="PTHR22055">
    <property type="entry name" value="28 KDA HEAT- AND ACID-STABLE PHOSPHOPROTEIN PDGF-ASSOCIATED PROTEIN"/>
    <property type="match status" value="1"/>
</dbReference>
<dbReference type="Proteomes" id="UP000277580">
    <property type="component" value="Unassembled WGS sequence"/>
</dbReference>
<proteinExistence type="predicted"/>
<dbReference type="OrthoDB" id="21120at2759"/>
<protein>
    <recommendedName>
        <fullName evidence="2">Casein kinase substrate phosphoprotein PP28 domain-containing protein</fullName>
    </recommendedName>
</protein>
<feature type="compositionally biased region" description="Basic and acidic residues" evidence="1">
    <location>
        <begin position="184"/>
        <end position="200"/>
    </location>
</feature>
<feature type="compositionally biased region" description="Acidic residues" evidence="1">
    <location>
        <begin position="53"/>
        <end position="66"/>
    </location>
</feature>
<evidence type="ECO:0000313" key="3">
    <source>
        <dbReference type="EMBL" id="RPB15292.1"/>
    </source>
</evidence>
<reference evidence="3 4" key="1">
    <citation type="journal article" date="2018" name="Nat. Ecol. Evol.">
        <title>Pezizomycetes genomes reveal the molecular basis of ectomycorrhizal truffle lifestyle.</title>
        <authorList>
            <person name="Murat C."/>
            <person name="Payen T."/>
            <person name="Noel B."/>
            <person name="Kuo A."/>
            <person name="Morin E."/>
            <person name="Chen J."/>
            <person name="Kohler A."/>
            <person name="Krizsan K."/>
            <person name="Balestrini R."/>
            <person name="Da Silva C."/>
            <person name="Montanini B."/>
            <person name="Hainaut M."/>
            <person name="Levati E."/>
            <person name="Barry K.W."/>
            <person name="Belfiori B."/>
            <person name="Cichocki N."/>
            <person name="Clum A."/>
            <person name="Dockter R.B."/>
            <person name="Fauchery L."/>
            <person name="Guy J."/>
            <person name="Iotti M."/>
            <person name="Le Tacon F."/>
            <person name="Lindquist E.A."/>
            <person name="Lipzen A."/>
            <person name="Malagnac F."/>
            <person name="Mello A."/>
            <person name="Molinier V."/>
            <person name="Miyauchi S."/>
            <person name="Poulain J."/>
            <person name="Riccioni C."/>
            <person name="Rubini A."/>
            <person name="Sitrit Y."/>
            <person name="Splivallo R."/>
            <person name="Traeger S."/>
            <person name="Wang M."/>
            <person name="Zifcakova L."/>
            <person name="Wipf D."/>
            <person name="Zambonelli A."/>
            <person name="Paolocci F."/>
            <person name="Nowrousian M."/>
            <person name="Ottonello S."/>
            <person name="Baldrian P."/>
            <person name="Spatafora J.W."/>
            <person name="Henrissat B."/>
            <person name="Nagy L.G."/>
            <person name="Aury J.M."/>
            <person name="Wincker P."/>
            <person name="Grigoriev I.V."/>
            <person name="Bonfante P."/>
            <person name="Martin F.M."/>
        </authorList>
    </citation>
    <scope>NUCLEOTIDE SEQUENCE [LARGE SCALE GENOMIC DNA]</scope>
    <source>
        <strain evidence="3 4">CCBAS932</strain>
    </source>
</reference>